<sequence>MNTNIIIDTDPGIDDAIALLLAAASPELTLTGVTTVGGNVSQQQAFINAQKILQAAGKRVPVYRGCEQAISRPLKPDTEVINGQNGLGDIDWPEAKPGLAQSTNAVDFIITRAQVNNPVTLCMLGPLTNLALALVINPDIAAGIHRVVIMGGALKVSGNVSAVAEFNFHTDPVAADIVFRSPLNITLCPLDVTETLKWRDGWLEPLLRGESKAAQLTAEMLGFYRAGEGGGLHDPVVIASLIKPEIMRTRPCDIHIETRDEGLEGQSRAVWSDSGKVRAVMEADVDTFFNLLGERLMSLP</sequence>
<evidence type="ECO:0000256" key="2">
    <source>
        <dbReference type="ARBA" id="ARBA00023295"/>
    </source>
</evidence>
<dbReference type="PROSITE" id="PS01247">
    <property type="entry name" value="IUNH"/>
    <property type="match status" value="1"/>
</dbReference>
<dbReference type="InterPro" id="IPR023186">
    <property type="entry name" value="IUNH"/>
</dbReference>
<dbReference type="InterPro" id="IPR001910">
    <property type="entry name" value="Inosine/uridine_hydrolase_dom"/>
</dbReference>
<name>A0ABV2SNL1_9GAMM</name>
<comment type="caution">
    <text evidence="4">The sequence shown here is derived from an EMBL/GenBank/DDBJ whole genome shotgun (WGS) entry which is preliminary data.</text>
</comment>
<accession>A0ABV2SNL1</accession>
<proteinExistence type="predicted"/>
<dbReference type="SUPFAM" id="SSF53590">
    <property type="entry name" value="Nucleoside hydrolase"/>
    <property type="match status" value="1"/>
</dbReference>
<dbReference type="Pfam" id="PF01156">
    <property type="entry name" value="IU_nuc_hydro"/>
    <property type="match status" value="1"/>
</dbReference>
<feature type="domain" description="Inosine/uridine-preferring nucleoside hydrolase" evidence="3">
    <location>
        <begin position="5"/>
        <end position="290"/>
    </location>
</feature>
<evidence type="ECO:0000313" key="5">
    <source>
        <dbReference type="Proteomes" id="UP001549366"/>
    </source>
</evidence>
<dbReference type="PANTHER" id="PTHR12304:SF4">
    <property type="entry name" value="URIDINE NUCLEOSIDASE"/>
    <property type="match status" value="1"/>
</dbReference>
<dbReference type="InterPro" id="IPR036452">
    <property type="entry name" value="Ribo_hydro-like"/>
</dbReference>
<dbReference type="RefSeq" id="WP_354009338.1">
    <property type="nucleotide sequence ID" value="NZ_JBEWTA010000001.1"/>
</dbReference>
<keyword evidence="5" id="KW-1185">Reference proteome</keyword>
<gene>
    <name evidence="4" type="ORF">V5J35_004537</name>
</gene>
<dbReference type="EMBL" id="JBEWTB010000002">
    <property type="protein sequence ID" value="MET4759345.1"/>
    <property type="molecule type" value="Genomic_DNA"/>
</dbReference>
<evidence type="ECO:0000256" key="1">
    <source>
        <dbReference type="ARBA" id="ARBA00022801"/>
    </source>
</evidence>
<reference evidence="4 5" key="1">
    <citation type="submission" date="2024-06" db="EMBL/GenBank/DDBJ databases">
        <title>Genomic Encyclopedia of Type Strains, Phase V (KMG-V): Genome sequencing to study the core and pangenomes of soil and plant-associated prokaryotes.</title>
        <authorList>
            <person name="Whitman W."/>
        </authorList>
    </citation>
    <scope>NUCLEOTIDE SEQUENCE [LARGE SCALE GENOMIC DNA]</scope>
    <source>
        <strain evidence="4 5">NE40</strain>
    </source>
</reference>
<dbReference type="Gene3D" id="3.90.245.10">
    <property type="entry name" value="Ribonucleoside hydrolase-like"/>
    <property type="match status" value="1"/>
</dbReference>
<protein>
    <submittedName>
        <fullName evidence="4">Purine nucleosidase</fullName>
        <ecNumber evidence="4">3.2.2.1</ecNumber>
    </submittedName>
</protein>
<dbReference type="Proteomes" id="UP001549366">
    <property type="component" value="Unassembled WGS sequence"/>
</dbReference>
<evidence type="ECO:0000313" key="4">
    <source>
        <dbReference type="EMBL" id="MET4759345.1"/>
    </source>
</evidence>
<dbReference type="GO" id="GO:0008477">
    <property type="term" value="F:purine nucleosidase activity"/>
    <property type="evidence" value="ECO:0007669"/>
    <property type="project" value="UniProtKB-EC"/>
</dbReference>
<dbReference type="PANTHER" id="PTHR12304">
    <property type="entry name" value="INOSINE-URIDINE PREFERRING NUCLEOSIDE HYDROLASE"/>
    <property type="match status" value="1"/>
</dbReference>
<organism evidence="4 5">
    <name type="scientific">Endozoicomonas lisbonensis</name>
    <dbReference type="NCBI Taxonomy" id="3120522"/>
    <lineage>
        <taxon>Bacteria</taxon>
        <taxon>Pseudomonadati</taxon>
        <taxon>Pseudomonadota</taxon>
        <taxon>Gammaproteobacteria</taxon>
        <taxon>Oceanospirillales</taxon>
        <taxon>Endozoicomonadaceae</taxon>
        <taxon>Endozoicomonas</taxon>
    </lineage>
</organism>
<keyword evidence="1 4" id="KW-0378">Hydrolase</keyword>
<dbReference type="EC" id="3.2.2.1" evidence="4"/>
<dbReference type="InterPro" id="IPR015910">
    <property type="entry name" value="I/U_nuclsd_hydro_CS"/>
</dbReference>
<evidence type="ECO:0000259" key="3">
    <source>
        <dbReference type="Pfam" id="PF01156"/>
    </source>
</evidence>
<keyword evidence="2 4" id="KW-0326">Glycosidase</keyword>